<dbReference type="InterPro" id="IPR045684">
    <property type="entry name" value="DUF6191"/>
</dbReference>
<dbReference type="RefSeq" id="WP_146352722.1">
    <property type="nucleotide sequence ID" value="NZ_VOBR01000009.1"/>
</dbReference>
<keyword evidence="2" id="KW-0472">Membrane</keyword>
<feature type="transmembrane region" description="Helical" evidence="2">
    <location>
        <begin position="6"/>
        <end position="26"/>
    </location>
</feature>
<keyword evidence="2" id="KW-0812">Transmembrane</keyword>
<evidence type="ECO:0000313" key="4">
    <source>
        <dbReference type="Proteomes" id="UP000316639"/>
    </source>
</evidence>
<dbReference type="OrthoDB" id="3692692at2"/>
<evidence type="ECO:0000313" key="3">
    <source>
        <dbReference type="EMBL" id="TWP51147.1"/>
    </source>
</evidence>
<evidence type="ECO:0000256" key="1">
    <source>
        <dbReference type="SAM" id="MobiDB-lite"/>
    </source>
</evidence>
<evidence type="ECO:0000256" key="2">
    <source>
        <dbReference type="SAM" id="Phobius"/>
    </source>
</evidence>
<sequence>MGWFWAMSLPGLVCLLVVLAVIELVVRGRRGTPVSAVGFEQLGATFEAGKADELEHRKAELMMRDDEEDGAPPRSRVDLDGGTASIQLP</sequence>
<organism evidence="3 4">
    <name type="scientific">Lentzea tibetensis</name>
    <dbReference type="NCBI Taxonomy" id="2591470"/>
    <lineage>
        <taxon>Bacteria</taxon>
        <taxon>Bacillati</taxon>
        <taxon>Actinomycetota</taxon>
        <taxon>Actinomycetes</taxon>
        <taxon>Pseudonocardiales</taxon>
        <taxon>Pseudonocardiaceae</taxon>
        <taxon>Lentzea</taxon>
    </lineage>
</organism>
<dbReference type="Proteomes" id="UP000316639">
    <property type="component" value="Unassembled WGS sequence"/>
</dbReference>
<protein>
    <submittedName>
        <fullName evidence="3">Uncharacterized protein</fullName>
    </submittedName>
</protein>
<name>A0A563ETU0_9PSEU</name>
<proteinExistence type="predicted"/>
<dbReference type="Pfam" id="PF19690">
    <property type="entry name" value="DUF6191"/>
    <property type="match status" value="1"/>
</dbReference>
<keyword evidence="4" id="KW-1185">Reference proteome</keyword>
<accession>A0A563ETU0</accession>
<feature type="region of interest" description="Disordered" evidence="1">
    <location>
        <begin position="63"/>
        <end position="89"/>
    </location>
</feature>
<comment type="caution">
    <text evidence="3">The sequence shown here is derived from an EMBL/GenBank/DDBJ whole genome shotgun (WGS) entry which is preliminary data.</text>
</comment>
<keyword evidence="2" id="KW-1133">Transmembrane helix</keyword>
<reference evidence="3 4" key="1">
    <citation type="submission" date="2019-07" db="EMBL/GenBank/DDBJ databases">
        <title>Lentzea xizangensis sp. nov., isolated from Qinghai-Tibetan Plateau Soils.</title>
        <authorList>
            <person name="Huang J."/>
        </authorList>
    </citation>
    <scope>NUCLEOTIDE SEQUENCE [LARGE SCALE GENOMIC DNA]</scope>
    <source>
        <strain evidence="3 4">FXJ1.1311</strain>
    </source>
</reference>
<dbReference type="EMBL" id="VOBR01000009">
    <property type="protein sequence ID" value="TWP51147.1"/>
    <property type="molecule type" value="Genomic_DNA"/>
</dbReference>
<gene>
    <name evidence="3" type="ORF">FKR81_16100</name>
</gene>
<dbReference type="AlphaFoldDB" id="A0A563ETU0"/>